<protein>
    <submittedName>
        <fullName evidence="4">Class E sortase</fullName>
    </submittedName>
</protein>
<dbReference type="CDD" id="cd05830">
    <property type="entry name" value="Sortase_E"/>
    <property type="match status" value="1"/>
</dbReference>
<accession>A0ABW5RK85</accession>
<name>A0ABW5RK85_9MICO</name>
<sequence>MSDDLPLSSSRREERGSKRPRKRAPRVTVSGVLGELLLTAGFVMMLFLGWKFWLNDIIVGNAQNQEGAALSEQFDREYETVKPPEVDESGIPIRKAPTEEATPFAVLYVPAWGEDYSRTIATGITRYGVLDYYVGYYPDSDPVGSVGNFAIAGHRLAYGASMQKIPDLQLGDNVYVETVDGWYEYTFRAGEYVGPSEISILSDVPRHPELKGEDRIMLLMTCNPFHSTEERVVSYTTFVDFIPRSEGPPEEIAGAVNARTNNNGGDTGGGAEH</sequence>
<dbReference type="InterPro" id="IPR005754">
    <property type="entry name" value="Sortase"/>
</dbReference>
<proteinExistence type="predicted"/>
<feature type="region of interest" description="Disordered" evidence="2">
    <location>
        <begin position="249"/>
        <end position="273"/>
    </location>
</feature>
<organism evidence="4 5">
    <name type="scientific">Gulosibacter bifidus</name>
    <dbReference type="NCBI Taxonomy" id="272239"/>
    <lineage>
        <taxon>Bacteria</taxon>
        <taxon>Bacillati</taxon>
        <taxon>Actinomycetota</taxon>
        <taxon>Actinomycetes</taxon>
        <taxon>Micrococcales</taxon>
        <taxon>Microbacteriaceae</taxon>
        <taxon>Gulosibacter</taxon>
    </lineage>
</organism>
<dbReference type="InterPro" id="IPR053465">
    <property type="entry name" value="Sortase_Class_E"/>
</dbReference>
<dbReference type="Proteomes" id="UP001597453">
    <property type="component" value="Unassembled WGS sequence"/>
</dbReference>
<keyword evidence="5" id="KW-1185">Reference proteome</keyword>
<feature type="transmembrane region" description="Helical" evidence="3">
    <location>
        <begin position="27"/>
        <end position="53"/>
    </location>
</feature>
<comment type="caution">
    <text evidence="4">The sequence shown here is derived from an EMBL/GenBank/DDBJ whole genome shotgun (WGS) entry which is preliminary data.</text>
</comment>
<keyword evidence="1" id="KW-0378">Hydrolase</keyword>
<dbReference type="InterPro" id="IPR042003">
    <property type="entry name" value="Sortase_E"/>
</dbReference>
<dbReference type="InterPro" id="IPR023365">
    <property type="entry name" value="Sortase_dom-sf"/>
</dbReference>
<dbReference type="Gene3D" id="2.40.260.10">
    <property type="entry name" value="Sortase"/>
    <property type="match status" value="1"/>
</dbReference>
<feature type="region of interest" description="Disordered" evidence="2">
    <location>
        <begin position="1"/>
        <end position="24"/>
    </location>
</feature>
<dbReference type="NCBIfam" id="NF033747">
    <property type="entry name" value="class_E_sortase"/>
    <property type="match status" value="1"/>
</dbReference>
<keyword evidence="3" id="KW-0812">Transmembrane</keyword>
<reference evidence="5" key="1">
    <citation type="journal article" date="2019" name="Int. J. Syst. Evol. Microbiol.">
        <title>The Global Catalogue of Microorganisms (GCM) 10K type strain sequencing project: providing services to taxonomists for standard genome sequencing and annotation.</title>
        <authorList>
            <consortium name="The Broad Institute Genomics Platform"/>
            <consortium name="The Broad Institute Genome Sequencing Center for Infectious Disease"/>
            <person name="Wu L."/>
            <person name="Ma J."/>
        </authorList>
    </citation>
    <scope>NUCLEOTIDE SEQUENCE [LARGE SCALE GENOMIC DNA]</scope>
    <source>
        <strain evidence="5">TISTR 1511</strain>
    </source>
</reference>
<dbReference type="RefSeq" id="WP_066057356.1">
    <property type="nucleotide sequence ID" value="NZ_JBHUNF010000004.1"/>
</dbReference>
<evidence type="ECO:0000313" key="4">
    <source>
        <dbReference type="EMBL" id="MFD2675090.1"/>
    </source>
</evidence>
<keyword evidence="3" id="KW-0472">Membrane</keyword>
<evidence type="ECO:0000313" key="5">
    <source>
        <dbReference type="Proteomes" id="UP001597453"/>
    </source>
</evidence>
<dbReference type="SUPFAM" id="SSF63817">
    <property type="entry name" value="Sortase"/>
    <property type="match status" value="1"/>
</dbReference>
<dbReference type="EMBL" id="JBHUNF010000004">
    <property type="protein sequence ID" value="MFD2675090.1"/>
    <property type="molecule type" value="Genomic_DNA"/>
</dbReference>
<gene>
    <name evidence="4" type="ORF">ACFSUQ_07265</name>
</gene>
<dbReference type="Pfam" id="PF04203">
    <property type="entry name" value="Sortase"/>
    <property type="match status" value="1"/>
</dbReference>
<evidence type="ECO:0000256" key="3">
    <source>
        <dbReference type="SAM" id="Phobius"/>
    </source>
</evidence>
<keyword evidence="3" id="KW-1133">Transmembrane helix</keyword>
<evidence type="ECO:0000256" key="1">
    <source>
        <dbReference type="ARBA" id="ARBA00022801"/>
    </source>
</evidence>
<evidence type="ECO:0000256" key="2">
    <source>
        <dbReference type="SAM" id="MobiDB-lite"/>
    </source>
</evidence>